<dbReference type="FunFam" id="3.30.1330.50:FF:000001">
    <property type="entry name" value="2-C-methyl-D-erythritol 2,4-cyclodiphosphate synthase"/>
    <property type="match status" value="1"/>
</dbReference>
<dbReference type="AlphaFoldDB" id="A0A3B1B9R2"/>
<proteinExistence type="inferred from homology"/>
<feature type="domain" description="2-C-methyl-D-erythritol 2,4-cyclodiphosphate synthase" evidence="8">
    <location>
        <begin position="1"/>
        <end position="154"/>
    </location>
</feature>
<dbReference type="Pfam" id="PF02542">
    <property type="entry name" value="YgbB"/>
    <property type="match status" value="1"/>
</dbReference>
<accession>A0A3B1B9R2</accession>
<evidence type="ECO:0000256" key="7">
    <source>
        <dbReference type="ARBA" id="ARBA00023239"/>
    </source>
</evidence>
<dbReference type="EMBL" id="UOFZ01000064">
    <property type="protein sequence ID" value="VAX12812.1"/>
    <property type="molecule type" value="Genomic_DNA"/>
</dbReference>
<dbReference type="HAMAP" id="MF_00107">
    <property type="entry name" value="IspF"/>
    <property type="match status" value="1"/>
</dbReference>
<keyword evidence="5" id="KW-0479">Metal-binding</keyword>
<evidence type="ECO:0000256" key="6">
    <source>
        <dbReference type="ARBA" id="ARBA00023229"/>
    </source>
</evidence>
<dbReference type="SUPFAM" id="SSF69765">
    <property type="entry name" value="IpsF-like"/>
    <property type="match status" value="1"/>
</dbReference>
<dbReference type="PROSITE" id="PS01350">
    <property type="entry name" value="ISPF"/>
    <property type="match status" value="1"/>
</dbReference>
<evidence type="ECO:0000256" key="2">
    <source>
        <dbReference type="ARBA" id="ARBA00001968"/>
    </source>
</evidence>
<dbReference type="CDD" id="cd00554">
    <property type="entry name" value="MECDP_synthase"/>
    <property type="match status" value="1"/>
</dbReference>
<dbReference type="InterPro" id="IPR036571">
    <property type="entry name" value="MECDP_synthase_sf"/>
</dbReference>
<keyword evidence="7 9" id="KW-0456">Lyase</keyword>
<evidence type="ECO:0000256" key="5">
    <source>
        <dbReference type="ARBA" id="ARBA00022723"/>
    </source>
</evidence>
<evidence type="ECO:0000256" key="4">
    <source>
        <dbReference type="ARBA" id="ARBA00012579"/>
    </source>
</evidence>
<sequence>MRIGQGFDAHAFKMNGRLVLGGVEIDHNQGMQAHSDGDVVIHALCDAILGALALGDIGRHFPDNSDEFKGIDSRILLRKVVALMEQREYGIGNVDITIIAQQPKLASYIDPMREVLAADMKTAVGNVSVKATTTEKMGFTGRAEGIAVQAVVLLV</sequence>
<keyword evidence="6" id="KW-0414">Isoprene biosynthesis</keyword>
<gene>
    <name evidence="9" type="ORF">MNBD_GAMMA24-1802</name>
</gene>
<protein>
    <recommendedName>
        <fullName evidence="4">2-C-methyl-D-erythritol 2,4-cyclodiphosphate synthase</fullName>
        <ecNumber evidence="4">4.6.1.12</ecNumber>
    </recommendedName>
</protein>
<dbReference type="PANTHER" id="PTHR43181">
    <property type="entry name" value="2-C-METHYL-D-ERYTHRITOL 2,4-CYCLODIPHOSPHATE SYNTHASE, CHLOROPLASTIC"/>
    <property type="match status" value="1"/>
</dbReference>
<dbReference type="PANTHER" id="PTHR43181:SF1">
    <property type="entry name" value="2-C-METHYL-D-ERYTHRITOL 2,4-CYCLODIPHOSPHATE SYNTHASE, CHLOROPLASTIC"/>
    <property type="match status" value="1"/>
</dbReference>
<evidence type="ECO:0000256" key="3">
    <source>
        <dbReference type="ARBA" id="ARBA00004709"/>
    </source>
</evidence>
<evidence type="ECO:0000256" key="1">
    <source>
        <dbReference type="ARBA" id="ARBA00000200"/>
    </source>
</evidence>
<comment type="pathway">
    <text evidence="3">Isoprenoid biosynthesis; isopentenyl diphosphate biosynthesis via DXP pathway; isopentenyl diphosphate from 1-deoxy-D-xylulose 5-phosphate: step 4/6.</text>
</comment>
<comment type="cofactor">
    <cofactor evidence="2">
        <name>a divalent metal cation</name>
        <dbReference type="ChEBI" id="CHEBI:60240"/>
    </cofactor>
</comment>
<dbReference type="UniPathway" id="UPA00056">
    <property type="reaction ID" value="UER00095"/>
</dbReference>
<comment type="catalytic activity">
    <reaction evidence="1">
        <text>4-CDP-2-C-methyl-D-erythritol 2-phosphate = 2-C-methyl-D-erythritol 2,4-cyclic diphosphate + CMP</text>
        <dbReference type="Rhea" id="RHEA:23864"/>
        <dbReference type="ChEBI" id="CHEBI:57919"/>
        <dbReference type="ChEBI" id="CHEBI:58483"/>
        <dbReference type="ChEBI" id="CHEBI:60377"/>
        <dbReference type="EC" id="4.6.1.12"/>
    </reaction>
</comment>
<dbReference type="InterPro" id="IPR020555">
    <property type="entry name" value="MECDP_synthase_CS"/>
</dbReference>
<organism evidence="9">
    <name type="scientific">hydrothermal vent metagenome</name>
    <dbReference type="NCBI Taxonomy" id="652676"/>
    <lineage>
        <taxon>unclassified sequences</taxon>
        <taxon>metagenomes</taxon>
        <taxon>ecological metagenomes</taxon>
    </lineage>
</organism>
<evidence type="ECO:0000259" key="8">
    <source>
        <dbReference type="Pfam" id="PF02542"/>
    </source>
</evidence>
<name>A0A3B1B9R2_9ZZZZ</name>
<dbReference type="EC" id="4.6.1.12" evidence="4"/>
<dbReference type="GO" id="GO:0016114">
    <property type="term" value="P:terpenoid biosynthetic process"/>
    <property type="evidence" value="ECO:0007669"/>
    <property type="project" value="InterPro"/>
</dbReference>
<evidence type="ECO:0000313" key="9">
    <source>
        <dbReference type="EMBL" id="VAX12812.1"/>
    </source>
</evidence>
<dbReference type="InterPro" id="IPR003526">
    <property type="entry name" value="MECDP_synthase"/>
</dbReference>
<dbReference type="Gene3D" id="3.30.1330.50">
    <property type="entry name" value="2-C-methyl-D-erythritol 2,4-cyclodiphosphate synthase"/>
    <property type="match status" value="1"/>
</dbReference>
<dbReference type="GO" id="GO:0008685">
    <property type="term" value="F:2-C-methyl-D-erythritol 2,4-cyclodiphosphate synthase activity"/>
    <property type="evidence" value="ECO:0007669"/>
    <property type="project" value="UniProtKB-EC"/>
</dbReference>
<dbReference type="GO" id="GO:0046872">
    <property type="term" value="F:metal ion binding"/>
    <property type="evidence" value="ECO:0007669"/>
    <property type="project" value="UniProtKB-KW"/>
</dbReference>
<dbReference type="NCBIfam" id="TIGR00151">
    <property type="entry name" value="ispF"/>
    <property type="match status" value="1"/>
</dbReference>
<reference evidence="9" key="1">
    <citation type="submission" date="2018-06" db="EMBL/GenBank/DDBJ databases">
        <authorList>
            <person name="Zhirakovskaya E."/>
        </authorList>
    </citation>
    <scope>NUCLEOTIDE SEQUENCE</scope>
</reference>
<dbReference type="GO" id="GO:0019288">
    <property type="term" value="P:isopentenyl diphosphate biosynthetic process, methylerythritol 4-phosphate pathway"/>
    <property type="evidence" value="ECO:0007669"/>
    <property type="project" value="UniProtKB-UniPathway"/>
</dbReference>